<dbReference type="FunFam" id="3.30.1640.10:FF:000013">
    <property type="entry name" value="DNA replication licensing factor MCM7"/>
    <property type="match status" value="1"/>
</dbReference>
<gene>
    <name evidence="25" type="ORF">G4B88_012141</name>
</gene>
<dbReference type="InterPro" id="IPR036322">
    <property type="entry name" value="WD40_repeat_dom_sf"/>
</dbReference>
<dbReference type="Pfam" id="PF17207">
    <property type="entry name" value="MCM_OB"/>
    <property type="match status" value="1"/>
</dbReference>
<feature type="compositionally biased region" description="Polar residues" evidence="23">
    <location>
        <begin position="1775"/>
        <end position="1789"/>
    </location>
</feature>
<feature type="compositionally biased region" description="Polar residues" evidence="23">
    <location>
        <begin position="2089"/>
        <end position="2108"/>
    </location>
</feature>
<dbReference type="Proteomes" id="UP000583929">
    <property type="component" value="Unassembled WGS sequence"/>
</dbReference>
<dbReference type="InterPro" id="IPR001487">
    <property type="entry name" value="Bromodomain"/>
</dbReference>
<dbReference type="FunFam" id="2.130.10.10:FF:000627">
    <property type="entry name" value="Bromodomain and WD repeat domain-containing protein"/>
    <property type="match status" value="1"/>
</dbReference>
<dbReference type="SUPFAM" id="SSF52540">
    <property type="entry name" value="P-loop containing nucleoside triphosphate hydrolases"/>
    <property type="match status" value="1"/>
</dbReference>
<dbReference type="FunFam" id="2.20.28.10:FF:000004">
    <property type="entry name" value="DNA replication licensing factor MCM7"/>
    <property type="match status" value="1"/>
</dbReference>
<evidence type="ECO:0000256" key="14">
    <source>
        <dbReference type="ARBA" id="ARBA00023306"/>
    </source>
</evidence>
<evidence type="ECO:0000256" key="3">
    <source>
        <dbReference type="ARBA" id="ARBA00012551"/>
    </source>
</evidence>
<comment type="similarity">
    <text evidence="2 22">Belongs to the MCM family.</text>
</comment>
<dbReference type="Pfam" id="PF17855">
    <property type="entry name" value="MCM_lid"/>
    <property type="match status" value="1"/>
</dbReference>
<dbReference type="GO" id="GO:0006270">
    <property type="term" value="P:DNA replication initiation"/>
    <property type="evidence" value="ECO:0007669"/>
    <property type="project" value="InterPro"/>
</dbReference>
<dbReference type="EMBL" id="JAATIQ010000281">
    <property type="protein sequence ID" value="KAF4364559.1"/>
    <property type="molecule type" value="Genomic_DNA"/>
</dbReference>
<dbReference type="Pfam" id="PF00493">
    <property type="entry name" value="MCM"/>
    <property type="match status" value="1"/>
</dbReference>
<feature type="repeat" description="WD" evidence="21">
    <location>
        <begin position="1077"/>
        <end position="1112"/>
    </location>
</feature>
<evidence type="ECO:0000256" key="21">
    <source>
        <dbReference type="PROSITE-ProRule" id="PRU00221"/>
    </source>
</evidence>
<dbReference type="InterPro" id="IPR041562">
    <property type="entry name" value="MCM_lid"/>
</dbReference>
<feature type="compositionally biased region" description="Basic and acidic residues" evidence="23">
    <location>
        <begin position="1902"/>
        <end position="1916"/>
    </location>
</feature>
<dbReference type="Pfam" id="PF00439">
    <property type="entry name" value="Bromodomain"/>
    <property type="match status" value="1"/>
</dbReference>
<dbReference type="GO" id="GO:0007010">
    <property type="term" value="P:cytoskeleton organization"/>
    <property type="evidence" value="ECO:0007669"/>
    <property type="project" value="TreeGrafter"/>
</dbReference>
<evidence type="ECO:0000256" key="10">
    <source>
        <dbReference type="ARBA" id="ARBA00022840"/>
    </source>
</evidence>
<comment type="catalytic activity">
    <reaction evidence="15">
        <text>ATP + H2O = ADP + phosphate + H(+)</text>
        <dbReference type="Rhea" id="RHEA:13065"/>
        <dbReference type="ChEBI" id="CHEBI:15377"/>
        <dbReference type="ChEBI" id="CHEBI:15378"/>
        <dbReference type="ChEBI" id="CHEBI:30616"/>
        <dbReference type="ChEBI" id="CHEBI:43474"/>
        <dbReference type="ChEBI" id="CHEBI:456216"/>
        <dbReference type="EC" id="3.6.4.12"/>
    </reaction>
</comment>
<dbReference type="InterPro" id="IPR052060">
    <property type="entry name" value="Bromo_WD_repeat"/>
</dbReference>
<dbReference type="EC" id="3.6.4.12" evidence="3"/>
<feature type="region of interest" description="Disordered" evidence="23">
    <location>
        <begin position="1888"/>
        <end position="1916"/>
    </location>
</feature>
<feature type="domain" description="MCM C-terminal AAA(+) ATPase" evidence="24">
    <location>
        <begin position="358"/>
        <end position="564"/>
    </location>
</feature>
<evidence type="ECO:0000313" key="26">
    <source>
        <dbReference type="Proteomes" id="UP000583929"/>
    </source>
</evidence>
<dbReference type="SUPFAM" id="SSF50978">
    <property type="entry name" value="WD40 repeat-like"/>
    <property type="match status" value="1"/>
</dbReference>
<evidence type="ECO:0000256" key="7">
    <source>
        <dbReference type="ARBA" id="ARBA00022741"/>
    </source>
</evidence>
<keyword evidence="4 21" id="KW-0853">WD repeat</keyword>
<evidence type="ECO:0000256" key="11">
    <source>
        <dbReference type="ARBA" id="ARBA00023117"/>
    </source>
</evidence>
<dbReference type="InterPro" id="IPR012340">
    <property type="entry name" value="NA-bd_OB-fold"/>
</dbReference>
<evidence type="ECO:0000256" key="6">
    <source>
        <dbReference type="ARBA" id="ARBA00022737"/>
    </source>
</evidence>
<dbReference type="InterPro" id="IPR057452">
    <property type="entry name" value="BRWD/PHIP_N"/>
</dbReference>
<dbReference type="CDD" id="cd17758">
    <property type="entry name" value="MCM7"/>
    <property type="match status" value="1"/>
</dbReference>
<keyword evidence="7 22" id="KW-0547">Nucleotide-binding</keyword>
<feature type="compositionally biased region" description="Polar residues" evidence="23">
    <location>
        <begin position="1655"/>
        <end position="1664"/>
    </location>
</feature>
<dbReference type="PROSITE" id="PS50082">
    <property type="entry name" value="WD_REPEATS_2"/>
    <property type="match status" value="4"/>
</dbReference>
<dbReference type="PROSITE" id="PS00847">
    <property type="entry name" value="MCM_1"/>
    <property type="match status" value="1"/>
</dbReference>
<dbReference type="PRINTS" id="PR01663">
    <property type="entry name" value="MCMPROTEIN7"/>
</dbReference>
<evidence type="ECO:0000256" key="8">
    <source>
        <dbReference type="ARBA" id="ARBA00022801"/>
    </source>
</evidence>
<evidence type="ECO:0000313" key="25">
    <source>
        <dbReference type="EMBL" id="KAF4364559.1"/>
    </source>
</evidence>
<feature type="compositionally biased region" description="Polar residues" evidence="23">
    <location>
        <begin position="1700"/>
        <end position="1712"/>
    </location>
</feature>
<keyword evidence="6" id="KW-0677">Repeat</keyword>
<keyword evidence="13" id="KW-0539">Nucleus</keyword>
<feature type="repeat" description="WD" evidence="21">
    <location>
        <begin position="993"/>
        <end position="1034"/>
    </location>
</feature>
<evidence type="ECO:0000256" key="19">
    <source>
        <dbReference type="ARBA" id="ARBA00074939"/>
    </source>
</evidence>
<dbReference type="InterPro" id="IPR033762">
    <property type="entry name" value="MCM_OB"/>
</dbReference>
<evidence type="ECO:0000256" key="1">
    <source>
        <dbReference type="ARBA" id="ARBA00004123"/>
    </source>
</evidence>
<dbReference type="FunFam" id="2.130.10.10:FF:000403">
    <property type="entry name" value="PH-interacting protein isoform X1"/>
    <property type="match status" value="1"/>
</dbReference>
<comment type="subunit">
    <text evidence="17">Component of the minichromosome maintenance (MCM) complex, a heterotetramer composed of MCM2, MCM3, MCM4, MCM5, MCM6 and MCM7.</text>
</comment>
<keyword evidence="12 22" id="KW-0238">DNA-binding</keyword>
<dbReference type="InterPro" id="IPR027925">
    <property type="entry name" value="MCM_N"/>
</dbReference>
<keyword evidence="26" id="KW-1185">Reference proteome</keyword>
<dbReference type="Gene3D" id="2.20.28.10">
    <property type="match status" value="1"/>
</dbReference>
<organism evidence="25 26">
    <name type="scientific">Cannabis sativa</name>
    <name type="common">Hemp</name>
    <name type="synonym">Marijuana</name>
    <dbReference type="NCBI Taxonomy" id="3483"/>
    <lineage>
        <taxon>Eukaryota</taxon>
        <taxon>Viridiplantae</taxon>
        <taxon>Streptophyta</taxon>
        <taxon>Embryophyta</taxon>
        <taxon>Tracheophyta</taxon>
        <taxon>Spermatophyta</taxon>
        <taxon>Magnoliopsida</taxon>
        <taxon>eudicotyledons</taxon>
        <taxon>Gunneridae</taxon>
        <taxon>Pentapetalae</taxon>
        <taxon>rosids</taxon>
        <taxon>fabids</taxon>
        <taxon>Rosales</taxon>
        <taxon>Cannabaceae</taxon>
        <taxon>Cannabis</taxon>
    </lineage>
</organism>
<comment type="caution">
    <text evidence="25">The sequence shown here is derived from an EMBL/GenBank/DDBJ whole genome shotgun (WGS) entry which is preliminary data.</text>
</comment>
<evidence type="ECO:0000256" key="18">
    <source>
        <dbReference type="ARBA" id="ARBA00073503"/>
    </source>
</evidence>
<proteinExistence type="inferred from homology"/>
<evidence type="ECO:0000256" key="5">
    <source>
        <dbReference type="ARBA" id="ARBA00022705"/>
    </source>
</evidence>
<keyword evidence="5" id="KW-0235">DNA replication</keyword>
<feature type="region of interest" description="Disordered" evidence="23">
    <location>
        <begin position="1538"/>
        <end position="1746"/>
    </location>
</feature>
<dbReference type="SUPFAM" id="SSF47370">
    <property type="entry name" value="Bromodomain"/>
    <property type="match status" value="1"/>
</dbReference>
<dbReference type="GO" id="GO:0003678">
    <property type="term" value="F:DNA helicase activity"/>
    <property type="evidence" value="ECO:0007669"/>
    <property type="project" value="UniProtKB-EC"/>
</dbReference>
<feature type="region of interest" description="Disordered" evidence="23">
    <location>
        <begin position="1761"/>
        <end position="1789"/>
    </location>
</feature>
<feature type="region of interest" description="Disordered" evidence="23">
    <location>
        <begin position="2083"/>
        <end position="2108"/>
    </location>
</feature>
<dbReference type="InterPro" id="IPR057451">
    <property type="entry name" value="BRWD/PHIP_AD"/>
</dbReference>
<evidence type="ECO:0000259" key="24">
    <source>
        <dbReference type="PROSITE" id="PS50051"/>
    </source>
</evidence>
<dbReference type="SMART" id="SM00350">
    <property type="entry name" value="MCM"/>
    <property type="match status" value="1"/>
</dbReference>
<evidence type="ECO:0000256" key="16">
    <source>
        <dbReference type="ARBA" id="ARBA00053280"/>
    </source>
</evidence>
<feature type="compositionally biased region" description="Basic and acidic residues" evidence="23">
    <location>
        <begin position="1715"/>
        <end position="1731"/>
    </location>
</feature>
<feature type="compositionally biased region" description="Polar residues" evidence="23">
    <location>
        <begin position="1547"/>
        <end position="1557"/>
    </location>
</feature>
<evidence type="ECO:0000256" key="4">
    <source>
        <dbReference type="ARBA" id="ARBA00022574"/>
    </source>
</evidence>
<keyword evidence="14" id="KW-0131">Cell cycle</keyword>
<keyword evidence="11" id="KW-0103">Bromodomain</keyword>
<feature type="compositionally biased region" description="Acidic residues" evidence="23">
    <location>
        <begin position="1667"/>
        <end position="1689"/>
    </location>
</feature>
<dbReference type="Pfam" id="PF14551">
    <property type="entry name" value="MCM_N"/>
    <property type="match status" value="1"/>
</dbReference>
<name>A0A7J6F3U4_CANSA</name>
<dbReference type="Gene3D" id="2.130.10.10">
    <property type="entry name" value="YVTN repeat-like/Quinoprotein amine dehydrogenase"/>
    <property type="match status" value="3"/>
</dbReference>
<dbReference type="InterPro" id="IPR001208">
    <property type="entry name" value="MCM_dom"/>
</dbReference>
<dbReference type="GO" id="GO:0003677">
    <property type="term" value="F:DNA binding"/>
    <property type="evidence" value="ECO:0007669"/>
    <property type="project" value="UniProtKB-KW"/>
</dbReference>
<sequence>MMKDLDFDADKSKQSFHYFLRFQVSLSNNYSDYVLCVCFRLSALAKEFLSNFADDNGEAKYMNILQEVANRKVRAVEIDLEDLFNYKDLDEEFLRRVTENTRRYVGIFAEAIDELMPEPTEGFPDDDHDILMTQRSDDGPENVDGSDPHQKMPPEIKRYYEVYIKASSKVKPFTIREVKASYIGQLVKISGIVIRCSDVKPLVQVAVYTCEECGFEIYQEVTARIFMPIFQCPSKRCEINRTKGNLILQLRASKFLKFQEAKIQELAEHVPKGHIPRTMTVHLRGELTRKVTPGDVVELSGIFLPIPYTGFRAMRAGLVADTYLEAMSITHFKKKYEEYDLRGDEEEQIARLAEDGDIYNKLARSLAPEIFGHEDIKKALLLLLVGAPHRKLKDGMKIRGDLHICLMGDPGVAKSQLLKHIINVAPRGVYTTGKGSSGVGLTAAVMKDSVTNEMVLEGGALVLADMGICAIDEFDKMDESDRTAIHEVMEQQTVSIAKAGITTSLNARTAVLAAANPAWGRYDLRRSPAENINLPPALLSRFDLLWLILDRADMDGDLELARHVVYVHQNRESPSLGFTPLDSSVLRAYISSARRLSPSVPKELEEYIASAYTAIRQEEAKSDTPNSYTTVRTLLSILRISAALARLRFSETVAQSDVDEALRLMQMSKFSLYSEDRQKSGLDAISDIYSILRDEAARSHKMDVSYAHALNWISRKGYSEAQLKECLEEYAALNVWSFRPALLQPRNGNPQNPHIALFLFCSNEFEPISHRRRHLLRLLVPEKTQLEIVERASCHAAAETKVDVDLGEVYFLILHFLSFGPCKRTFTQFLGELMENQLLPRRYHAWFSRGGISSGDASDDGVSFPLTYDKLMERYPHVEKDHLLKLLKQLMAIECSPLHGKVMPNAADVPTLLGTGSFSLVDCDKNVTNKHGKPLPAYLHWPHMQAGQVRGLGLREIGGGFTKHHRAPSIRSACYAIAKPSTMLQKMQNIKKLRGHRTAVYCAIFDRSGRYVITGSDDRLVKIWSMETALCLASCRGHEGDITDLAVSSNNVLVASGSNDFVIRVWRLPDGMPVSILRGHTGAVTAIAFSPRPSAVYQLLSSSDDGTCRIWDARFSHCKPRIYQPKPADALAGKSIVSLNSGPSSVSGSQNHQILCCAYNADGTVFVTGSSDTFARVWSALKSHTDDPEQPMHEMDVLAGHENDVNYVQFSGCIVASKPSIFDPLKEETIPKFKNSWFCHDNIVTCSRDGSAIIWVPRTRRSHGKVGRWTRAYHLKVPPPPLPPQPSRGGPRQRFLPTPRGVNMIMWSLDNRFVLAAIMDCRICVWNAVDGSLVHSLTGHSASSYVLDVHPFNPRIAMSAGYDGRTIVWDIWEGTPIRIYQMGDFKLVDGKFSADGTSIVLSDDVGQIYLINTGQGESQKDAKYDQFFLGDYRPVILEASGTVVDQQETQLSVHQRNIQDPLCDSSMIPYPEPYQTTYQRRRLGALGIEWQPSSIKFAVGPDFSLGLDYQMPPLADLERMIEPLPEFVDAMFWEPENEVMSEDSDSEYNVTDDNSSEGGKESIVVSSSDDSECSAEDDEVGNGYKDGLRRSKRKKHKLHLISSSGRRIKKRNLDESAGPASRNSKAKKPKTSRKISKKKSSKSKTLRPQRVAARNAQNMFSQITETSSDDEEVEEEEEEEEEFESDNDLSDGNLMLEDVNMQSNESVLNFQNMHHAREEEPSSLESEEKTKPSKFSESQSNVQKKPRLLLKFSLKKQVVREDTKSTCDRQADSVPPQNSVVDPASTSTDVVDLELSQDQIRNESTIMGQPERAEFYLEDSAENEIKWGEVKTRTSRHSKSEDFDSSTRLDDNADDIEEINALNEQVKPESSFMREHALECGVAAASFNGKLNKGNEGPSSSDKCRDDPSETKEAPHLKHYCEFKESAPVSSMKIKIKTKKRILTDPRSPSTLKFVTVKDELTGPRDDFMSKTPSMEQDTEVGPARGTRRSCSSLLHKSRSGLERFDSNLEETTSSTNYLRDSMIDFPEAGTDVSRRTRSFTMKATSRETNTMSSSFKSRGNHHAAGTLKGAEEYYSKMNDTFHKKSRSSRIPQGTSNNCDRNSSAKRISSQPVGKLSWLTLSEYEEGYRYIPQLGDEVVYLRQGHEQYAESAMREGPPSVLKSKLRAVEICKVDILEYARDLGSGESCCKIRLKFIGPSSNVCDNSLQLTLPELRDLPDFVVEKSLYDAAIKRNWSIGDRCDVWWKDANGEGGRWWDGKITSSQAKSEEFPDSPWLRYEVRYKEDSGEETEHCPWELHDENILWERPHIDSETRDKLLHIISKLEQSDGGIIQQLNQVVRKSDFCNRVAVPFCPELIKSRLRNNYYRSLEAVKKDMSVIFENAKDYFKQKELLNKIVHLSERFTRKLSILCRDNAVNSV</sequence>
<dbReference type="FunFam" id="2.130.10.10:FF:000440">
    <property type="entry name" value="Bromodomain and WD repeat-containing protein"/>
    <property type="match status" value="1"/>
</dbReference>
<dbReference type="PANTHER" id="PTHR16266:SF17">
    <property type="entry name" value="BRWD3"/>
    <property type="match status" value="1"/>
</dbReference>
<dbReference type="PANTHER" id="PTHR16266">
    <property type="entry name" value="WD REPEAT DOMAIN 9"/>
    <property type="match status" value="1"/>
</dbReference>
<dbReference type="SMART" id="SM00297">
    <property type="entry name" value="BROMO"/>
    <property type="match status" value="1"/>
</dbReference>
<dbReference type="GO" id="GO:0008360">
    <property type="term" value="P:regulation of cell shape"/>
    <property type="evidence" value="ECO:0007669"/>
    <property type="project" value="TreeGrafter"/>
</dbReference>
<dbReference type="Pfam" id="PF00400">
    <property type="entry name" value="WD40"/>
    <property type="match status" value="5"/>
</dbReference>
<protein>
    <recommendedName>
        <fullName evidence="18">DNA replication licensing factor MCM7</fullName>
        <ecNumber evidence="3">3.6.4.12</ecNumber>
    </recommendedName>
    <alternativeName>
        <fullName evidence="19">DNA replication licensing factor mcm7</fullName>
    </alternativeName>
    <alternativeName>
        <fullName evidence="20">Minichromosome maintenance protein 7</fullName>
    </alternativeName>
</protein>
<dbReference type="InterPro" id="IPR015943">
    <property type="entry name" value="WD40/YVTN_repeat-like_dom_sf"/>
</dbReference>
<dbReference type="GO" id="GO:0005524">
    <property type="term" value="F:ATP binding"/>
    <property type="evidence" value="ECO:0007669"/>
    <property type="project" value="UniProtKB-KW"/>
</dbReference>
<evidence type="ECO:0000256" key="9">
    <source>
        <dbReference type="ARBA" id="ARBA00022806"/>
    </source>
</evidence>
<dbReference type="InterPro" id="IPR031327">
    <property type="entry name" value="MCM"/>
</dbReference>
<dbReference type="PROSITE" id="PS50051">
    <property type="entry name" value="MCM_2"/>
    <property type="match status" value="1"/>
</dbReference>
<keyword evidence="9" id="KW-0347">Helicase</keyword>
<dbReference type="Gene3D" id="3.40.50.300">
    <property type="entry name" value="P-loop containing nucleotide triphosphate hydrolases"/>
    <property type="match status" value="1"/>
</dbReference>
<dbReference type="SMART" id="SM00320">
    <property type="entry name" value="WD40"/>
    <property type="match status" value="7"/>
</dbReference>
<dbReference type="PROSITE" id="PS50294">
    <property type="entry name" value="WD_REPEATS_REGION"/>
    <property type="match status" value="3"/>
</dbReference>
<dbReference type="FunFam" id="3.40.50.300:FF:000835">
    <property type="entry name" value="DNA replication licensing factor MCM7"/>
    <property type="match status" value="1"/>
</dbReference>
<evidence type="ECO:0000256" key="20">
    <source>
        <dbReference type="ARBA" id="ARBA00078179"/>
    </source>
</evidence>
<dbReference type="Pfam" id="PF25437">
    <property type="entry name" value="BRWD1_N"/>
    <property type="match status" value="1"/>
</dbReference>
<feature type="region of interest" description="Disordered" evidence="23">
    <location>
        <begin position="2029"/>
        <end position="2063"/>
    </location>
</feature>
<dbReference type="GO" id="GO:0006357">
    <property type="term" value="P:regulation of transcription by RNA polymerase II"/>
    <property type="evidence" value="ECO:0007669"/>
    <property type="project" value="TreeGrafter"/>
</dbReference>
<evidence type="ECO:0000256" key="2">
    <source>
        <dbReference type="ARBA" id="ARBA00008010"/>
    </source>
</evidence>
<dbReference type="InterPro" id="IPR027417">
    <property type="entry name" value="P-loop_NTPase"/>
</dbReference>
<evidence type="ECO:0000256" key="22">
    <source>
        <dbReference type="RuleBase" id="RU004070"/>
    </source>
</evidence>
<feature type="compositionally biased region" description="Basic residues" evidence="23">
    <location>
        <begin position="1624"/>
        <end position="1647"/>
    </location>
</feature>
<dbReference type="GO" id="GO:0016787">
    <property type="term" value="F:hydrolase activity"/>
    <property type="evidence" value="ECO:0007669"/>
    <property type="project" value="UniProtKB-KW"/>
</dbReference>
<dbReference type="InterPro" id="IPR019775">
    <property type="entry name" value="WD40_repeat_CS"/>
</dbReference>
<accession>A0A7J6F3U4</accession>
<feature type="compositionally biased region" description="Polar residues" evidence="23">
    <location>
        <begin position="2039"/>
        <end position="2058"/>
    </location>
</feature>
<dbReference type="InterPro" id="IPR018525">
    <property type="entry name" value="MCM_CS"/>
</dbReference>
<evidence type="ECO:0000256" key="13">
    <source>
        <dbReference type="ARBA" id="ARBA00023242"/>
    </source>
</evidence>
<feature type="repeat" description="WD" evidence="21">
    <location>
        <begin position="1147"/>
        <end position="1179"/>
    </location>
</feature>
<keyword evidence="8" id="KW-0378">Hydrolase</keyword>
<feature type="repeat" description="WD" evidence="21">
    <location>
        <begin position="1035"/>
        <end position="1076"/>
    </location>
</feature>
<evidence type="ECO:0000256" key="15">
    <source>
        <dbReference type="ARBA" id="ARBA00047995"/>
    </source>
</evidence>
<feature type="compositionally biased region" description="Basic residues" evidence="23">
    <location>
        <begin position="1590"/>
        <end position="1599"/>
    </location>
</feature>
<evidence type="ECO:0000256" key="23">
    <source>
        <dbReference type="SAM" id="MobiDB-lite"/>
    </source>
</evidence>
<dbReference type="GO" id="GO:0042555">
    <property type="term" value="C:MCM complex"/>
    <property type="evidence" value="ECO:0007669"/>
    <property type="project" value="InterPro"/>
</dbReference>
<reference evidence="25 26" key="1">
    <citation type="journal article" date="2020" name="bioRxiv">
        <title>Sequence and annotation of 42 cannabis genomes reveals extensive copy number variation in cannabinoid synthesis and pathogen resistance genes.</title>
        <authorList>
            <person name="Mckernan K.J."/>
            <person name="Helbert Y."/>
            <person name="Kane L.T."/>
            <person name="Ebling H."/>
            <person name="Zhang L."/>
            <person name="Liu B."/>
            <person name="Eaton Z."/>
            <person name="Mclaughlin S."/>
            <person name="Kingan S."/>
            <person name="Baybayan P."/>
            <person name="Concepcion G."/>
            <person name="Jordan M."/>
            <person name="Riva A."/>
            <person name="Barbazuk W."/>
            <person name="Harkins T."/>
        </authorList>
    </citation>
    <scope>NUCLEOTIDE SEQUENCE [LARGE SCALE GENOMIC DNA]</scope>
    <source>
        <strain evidence="26">cv. Jamaican Lion 4</strain>
        <tissue evidence="25">Leaf</tissue>
    </source>
</reference>
<dbReference type="InterPro" id="IPR001680">
    <property type="entry name" value="WD40_rpt"/>
</dbReference>
<dbReference type="SUPFAM" id="SSF50249">
    <property type="entry name" value="Nucleic acid-binding proteins"/>
    <property type="match status" value="1"/>
</dbReference>
<comment type="function">
    <text evidence="16">Probable component of the MCM2-7 complex (MCM complex) that may function as a DNA helicase and which is essential to undergo a single round of replication initiation and elongation per cell cycle in eukaryotic cells.</text>
</comment>
<evidence type="ECO:0000256" key="12">
    <source>
        <dbReference type="ARBA" id="ARBA00023125"/>
    </source>
</evidence>
<dbReference type="Pfam" id="PF25313">
    <property type="entry name" value="BRWD_AD"/>
    <property type="match status" value="1"/>
</dbReference>
<feature type="region of interest" description="Disordered" evidence="23">
    <location>
        <begin position="1963"/>
        <end position="1995"/>
    </location>
</feature>
<feature type="compositionally biased region" description="Acidic residues" evidence="23">
    <location>
        <begin position="1569"/>
        <end position="1580"/>
    </location>
</feature>
<dbReference type="GO" id="GO:0000347">
    <property type="term" value="C:THO complex"/>
    <property type="evidence" value="ECO:0007669"/>
    <property type="project" value="UniProtKB-ARBA"/>
</dbReference>
<keyword evidence="10 22" id="KW-0067">ATP-binding</keyword>
<dbReference type="InterPro" id="IPR036427">
    <property type="entry name" value="Bromodomain-like_sf"/>
</dbReference>
<dbReference type="CDD" id="cd00200">
    <property type="entry name" value="WD40"/>
    <property type="match status" value="1"/>
</dbReference>
<dbReference type="PRINTS" id="PR01657">
    <property type="entry name" value="MCMFAMILY"/>
</dbReference>
<dbReference type="Gene3D" id="1.20.920.10">
    <property type="entry name" value="Bromodomain-like"/>
    <property type="match status" value="1"/>
</dbReference>
<dbReference type="PROSITE" id="PS00678">
    <property type="entry name" value="WD_REPEATS_1"/>
    <property type="match status" value="1"/>
</dbReference>
<feature type="compositionally biased region" description="Basic and acidic residues" evidence="23">
    <location>
        <begin position="1761"/>
        <end position="1771"/>
    </location>
</feature>
<comment type="subcellular location">
    <subcellularLocation>
        <location evidence="1">Nucleus</location>
    </subcellularLocation>
</comment>
<dbReference type="InterPro" id="IPR008050">
    <property type="entry name" value="MCM7"/>
</dbReference>
<dbReference type="Gene3D" id="3.30.1640.10">
    <property type="entry name" value="mini-chromosome maintenance (MCM) complex, chain A, domain 1"/>
    <property type="match status" value="1"/>
</dbReference>
<dbReference type="Gene3D" id="2.40.50.140">
    <property type="entry name" value="Nucleic acid-binding proteins"/>
    <property type="match status" value="1"/>
</dbReference>
<evidence type="ECO:0000256" key="17">
    <source>
        <dbReference type="ARBA" id="ARBA00066054"/>
    </source>
</evidence>